<feature type="domain" description="Fungal-type protein kinase" evidence="2">
    <location>
        <begin position="118"/>
        <end position="505"/>
    </location>
</feature>
<dbReference type="PANTHER" id="PTHR38248">
    <property type="entry name" value="FUNK1 6"/>
    <property type="match status" value="1"/>
</dbReference>
<dbReference type="EMBL" id="CAJMWS010001035">
    <property type="protein sequence ID" value="CAE6471877.1"/>
    <property type="molecule type" value="Genomic_DNA"/>
</dbReference>
<evidence type="ECO:0000313" key="3">
    <source>
        <dbReference type="EMBL" id="CAE6471877.1"/>
    </source>
</evidence>
<feature type="compositionally biased region" description="Polar residues" evidence="1">
    <location>
        <begin position="242"/>
        <end position="270"/>
    </location>
</feature>
<organism evidence="3 4">
    <name type="scientific">Rhizoctonia solani</name>
    <dbReference type="NCBI Taxonomy" id="456999"/>
    <lineage>
        <taxon>Eukaryota</taxon>
        <taxon>Fungi</taxon>
        <taxon>Dikarya</taxon>
        <taxon>Basidiomycota</taxon>
        <taxon>Agaricomycotina</taxon>
        <taxon>Agaricomycetes</taxon>
        <taxon>Cantharellales</taxon>
        <taxon>Ceratobasidiaceae</taxon>
        <taxon>Rhizoctonia</taxon>
    </lineage>
</organism>
<gene>
    <name evidence="3" type="ORF">RDB_LOCUS176642</name>
</gene>
<dbReference type="AlphaFoldDB" id="A0A8H3C4R8"/>
<dbReference type="InterPro" id="IPR040976">
    <property type="entry name" value="Pkinase_fungal"/>
</dbReference>
<reference evidence="3" key="1">
    <citation type="submission" date="2021-01" db="EMBL/GenBank/DDBJ databases">
        <authorList>
            <person name="Kaushik A."/>
        </authorList>
    </citation>
    <scope>NUCLEOTIDE SEQUENCE</scope>
    <source>
        <strain evidence="3">AG1-1C</strain>
    </source>
</reference>
<feature type="compositionally biased region" description="Polar residues" evidence="1">
    <location>
        <begin position="629"/>
        <end position="660"/>
    </location>
</feature>
<feature type="region of interest" description="Disordered" evidence="1">
    <location>
        <begin position="312"/>
        <end position="331"/>
    </location>
</feature>
<feature type="compositionally biased region" description="Basic and acidic residues" evidence="1">
    <location>
        <begin position="612"/>
        <end position="622"/>
    </location>
</feature>
<comment type="caution">
    <text evidence="3">The sequence shown here is derived from an EMBL/GenBank/DDBJ whole genome shotgun (WGS) entry which is preliminary data.</text>
</comment>
<dbReference type="InterPro" id="IPR011009">
    <property type="entry name" value="Kinase-like_dom_sf"/>
</dbReference>
<sequence length="793" mass="89385">MDKYLMDEMRGAIFCDPKFVENFLTIEEERKPLLEEAIKGCPGGFGNHLRDSLSGERALYQPIVRVLNRIKDAVDKVRSKNHLGMLGQAFHDHHKTSFFSEDPEMSRIKPDLVMFEGKTESWETLVMPIEVKAEHTYLKVGMKQLARYARGIFAHQIHRRYVYGMVICRWAATFVRFDRSGILHSRPIDMRLQPDKFRRAFVGLLMLDRDGLGYDTAFSTELTPEGRMEYYVDLPAKAFPTVHQSEPETTPNVSTSHSGTGASNTSSEQIPATRELPTRRFKVIQRLCHRKCIRGRATIVLRLREVRKCGQRQEAGRCGSERSKKKPKKAEWEEVSGARDYILKMIWRDPNKRPEGEVLKRLTGAYGVVEYLWHSDKLKQGATCHEPSATTCGRCHDVTPAQPVEQAINLGDLDIPVPEDEKEKEPEYDGVDTDRYTGKLFTHRTARIHTWMLVQSIGRLLWTAKNTRELLEAILDGILGYWHAVNQGILHRDISDGNVLIREPGGDPQPVDGDATRDTKDNGSSPCPGPLTVIRSDSPCSPESGITQDNHPLAESRKALQLMLADLKLSRDARGFVADYDLFTTHRKMGPEFFGQSFKRGWIDESNSATPDVEHSIEAGPDHKRRKPNSGSIPSKSSGGNSQEPGQSGETSGSNATQGNKAYKSIDFRTGTPTFMSVRVLRISMGTPYEHHFMDDLESFFWLLLWCVVEHRDTSPENGIAIDPTQKALGLLRLLDRPDSDLEAIAGSKSMILMDCGNETIEATLEACKNTWATDPAIMTVIQQLGLYFHNFV</sequence>
<evidence type="ECO:0000313" key="4">
    <source>
        <dbReference type="Proteomes" id="UP000663846"/>
    </source>
</evidence>
<evidence type="ECO:0000259" key="2">
    <source>
        <dbReference type="Pfam" id="PF17667"/>
    </source>
</evidence>
<proteinExistence type="predicted"/>
<dbReference type="Pfam" id="PF17667">
    <property type="entry name" value="Pkinase_fungal"/>
    <property type="match status" value="2"/>
</dbReference>
<evidence type="ECO:0000256" key="1">
    <source>
        <dbReference type="SAM" id="MobiDB-lite"/>
    </source>
</evidence>
<feature type="region of interest" description="Disordered" evidence="1">
    <location>
        <begin position="605"/>
        <end position="663"/>
    </location>
</feature>
<dbReference type="Gene3D" id="1.10.510.10">
    <property type="entry name" value="Transferase(Phosphotransferase) domain 1"/>
    <property type="match status" value="1"/>
</dbReference>
<name>A0A8H3C4R8_9AGAM</name>
<accession>A0A8H3C4R8</accession>
<dbReference type="PANTHER" id="PTHR38248:SF2">
    <property type="entry name" value="FUNK1 11"/>
    <property type="match status" value="1"/>
</dbReference>
<dbReference type="Proteomes" id="UP000663846">
    <property type="component" value="Unassembled WGS sequence"/>
</dbReference>
<feature type="region of interest" description="Disordered" evidence="1">
    <location>
        <begin position="242"/>
        <end position="274"/>
    </location>
</feature>
<feature type="region of interest" description="Disordered" evidence="1">
    <location>
        <begin position="500"/>
        <end position="551"/>
    </location>
</feature>
<dbReference type="SUPFAM" id="SSF56112">
    <property type="entry name" value="Protein kinase-like (PK-like)"/>
    <property type="match status" value="1"/>
</dbReference>
<protein>
    <recommendedName>
        <fullName evidence="2">Fungal-type protein kinase domain-containing protein</fullName>
    </recommendedName>
</protein>
<feature type="domain" description="Fungal-type protein kinase" evidence="2">
    <location>
        <begin position="667"/>
        <end position="707"/>
    </location>
</feature>
<feature type="compositionally biased region" description="Polar residues" evidence="1">
    <location>
        <begin position="538"/>
        <end position="550"/>
    </location>
</feature>